<dbReference type="PROSITE" id="PS50263">
    <property type="entry name" value="CN_HYDROLASE"/>
    <property type="match status" value="1"/>
</dbReference>
<dbReference type="AlphaFoldDB" id="A0A916ZDH0"/>
<dbReference type="PANTHER" id="PTHR23088:SF50">
    <property type="entry name" value="HYDROLASE YHCX"/>
    <property type="match status" value="1"/>
</dbReference>
<evidence type="ECO:0000256" key="1">
    <source>
        <dbReference type="ARBA" id="ARBA00010613"/>
    </source>
</evidence>
<comment type="caution">
    <text evidence="4">The sequence shown here is derived from an EMBL/GenBank/DDBJ whole genome shotgun (WGS) entry which is preliminary data.</text>
</comment>
<dbReference type="Pfam" id="PF00795">
    <property type="entry name" value="CN_hydrolase"/>
    <property type="match status" value="1"/>
</dbReference>
<evidence type="ECO:0000256" key="2">
    <source>
        <dbReference type="SAM" id="MobiDB-lite"/>
    </source>
</evidence>
<dbReference type="PANTHER" id="PTHR23088">
    <property type="entry name" value="NITRILASE-RELATED"/>
    <property type="match status" value="1"/>
</dbReference>
<accession>A0A916ZDH0</accession>
<dbReference type="Proteomes" id="UP000612456">
    <property type="component" value="Unassembled WGS sequence"/>
</dbReference>
<dbReference type="PROSITE" id="PS01227">
    <property type="entry name" value="UPF0012"/>
    <property type="match status" value="1"/>
</dbReference>
<keyword evidence="5" id="KW-1185">Reference proteome</keyword>
<feature type="region of interest" description="Disordered" evidence="2">
    <location>
        <begin position="298"/>
        <end position="331"/>
    </location>
</feature>
<dbReference type="InterPro" id="IPR003010">
    <property type="entry name" value="C-N_Hydrolase"/>
</dbReference>
<dbReference type="CDD" id="cd07574">
    <property type="entry name" value="nitrilase_Rim1_like"/>
    <property type="match status" value="1"/>
</dbReference>
<evidence type="ECO:0000259" key="3">
    <source>
        <dbReference type="PROSITE" id="PS50263"/>
    </source>
</evidence>
<organism evidence="4 5">
    <name type="scientific">Paenibacillus nasutitermitis</name>
    <dbReference type="NCBI Taxonomy" id="1652958"/>
    <lineage>
        <taxon>Bacteria</taxon>
        <taxon>Bacillati</taxon>
        <taxon>Bacillota</taxon>
        <taxon>Bacilli</taxon>
        <taxon>Bacillales</taxon>
        <taxon>Paenibacillaceae</taxon>
        <taxon>Paenibacillus</taxon>
    </lineage>
</organism>
<dbReference type="InterPro" id="IPR001110">
    <property type="entry name" value="UPF0012_CS"/>
</dbReference>
<dbReference type="InterPro" id="IPR036526">
    <property type="entry name" value="C-N_Hydrolase_sf"/>
</dbReference>
<dbReference type="RefSeq" id="WP_188997357.1">
    <property type="nucleotide sequence ID" value="NZ_BMHP01000005.1"/>
</dbReference>
<protein>
    <recommendedName>
        <fullName evidence="3">CN hydrolase domain-containing protein</fullName>
    </recommendedName>
</protein>
<sequence>MENLTIATVQYELTNIQSEEQFWAGIQAKVKEAAAQGAHMILFPEYLTAHLLSIVPELTHLEACQYLDSFTVKYVEFFQKLSREQQIIILGGTHICREEEGFVNKAFLFFPDGRMEMQDKLHLTPEEQNRWPLLKGEELVVFDTDWGKAAILICYDIEFPELSRIAAEKGADLILCPSYTDNAFGYFRVRHCCQARAIENQLFVALSGIVGVLVEGRPQIDTGYSQAGLFTPCDFPFTEQGVVVVGESNQDSVVLAHADFSMLRDNRIRGAVAPFQDRRPALYEQELRRTTAVTMISSTTESISTDRPGRAAGTTQPLLELRESPSGGPCR</sequence>
<evidence type="ECO:0000313" key="4">
    <source>
        <dbReference type="EMBL" id="GGD90594.1"/>
    </source>
</evidence>
<feature type="domain" description="CN hydrolase" evidence="3">
    <location>
        <begin position="4"/>
        <end position="262"/>
    </location>
</feature>
<name>A0A916ZDH0_9BACL</name>
<dbReference type="EMBL" id="BMHP01000005">
    <property type="protein sequence ID" value="GGD90594.1"/>
    <property type="molecule type" value="Genomic_DNA"/>
</dbReference>
<proteinExistence type="inferred from homology"/>
<reference evidence="4" key="1">
    <citation type="journal article" date="2014" name="Int. J. Syst. Evol. Microbiol.">
        <title>Complete genome sequence of Corynebacterium casei LMG S-19264T (=DSM 44701T), isolated from a smear-ripened cheese.</title>
        <authorList>
            <consortium name="US DOE Joint Genome Institute (JGI-PGF)"/>
            <person name="Walter F."/>
            <person name="Albersmeier A."/>
            <person name="Kalinowski J."/>
            <person name="Ruckert C."/>
        </authorList>
    </citation>
    <scope>NUCLEOTIDE SEQUENCE</scope>
    <source>
        <strain evidence="4">CGMCC 1.15178</strain>
    </source>
</reference>
<gene>
    <name evidence="4" type="ORF">GCM10010911_56570</name>
</gene>
<evidence type="ECO:0000313" key="5">
    <source>
        <dbReference type="Proteomes" id="UP000612456"/>
    </source>
</evidence>
<comment type="similarity">
    <text evidence="1">Belongs to the carbon-nitrogen hydrolase superfamily. NIT1/NIT2 family.</text>
</comment>
<reference evidence="4" key="2">
    <citation type="submission" date="2020-09" db="EMBL/GenBank/DDBJ databases">
        <authorList>
            <person name="Sun Q."/>
            <person name="Zhou Y."/>
        </authorList>
    </citation>
    <scope>NUCLEOTIDE SEQUENCE</scope>
    <source>
        <strain evidence="4">CGMCC 1.15178</strain>
    </source>
</reference>
<dbReference type="SUPFAM" id="SSF56317">
    <property type="entry name" value="Carbon-nitrogen hydrolase"/>
    <property type="match status" value="1"/>
</dbReference>
<dbReference type="Gene3D" id="3.60.110.10">
    <property type="entry name" value="Carbon-nitrogen hydrolase"/>
    <property type="match status" value="1"/>
</dbReference>